<evidence type="ECO:0000259" key="9">
    <source>
        <dbReference type="PROSITE" id="PS50217"/>
    </source>
</evidence>
<comment type="subcellular location">
    <subcellularLocation>
        <location evidence="1">Nucleus</location>
    </subcellularLocation>
</comment>
<feature type="compositionally biased region" description="Basic and acidic residues" evidence="8">
    <location>
        <begin position="454"/>
        <end position="468"/>
    </location>
</feature>
<feature type="coiled-coil region" evidence="7">
    <location>
        <begin position="476"/>
        <end position="510"/>
    </location>
</feature>
<evidence type="ECO:0000256" key="5">
    <source>
        <dbReference type="ARBA" id="ARBA00023163"/>
    </source>
</evidence>
<evidence type="ECO:0000256" key="4">
    <source>
        <dbReference type="ARBA" id="ARBA00023125"/>
    </source>
</evidence>
<dbReference type="Pfam" id="PF07716">
    <property type="entry name" value="bZIP_2"/>
    <property type="match status" value="1"/>
</dbReference>
<dbReference type="AlphaFoldDB" id="A0A9Q1CHS8"/>
<dbReference type="PROSITE" id="PS50217">
    <property type="entry name" value="BZIP"/>
    <property type="match status" value="1"/>
</dbReference>
<keyword evidence="3" id="KW-0805">Transcription regulation</keyword>
<dbReference type="SUPFAM" id="SSF57959">
    <property type="entry name" value="Leucine zipper domain"/>
    <property type="match status" value="1"/>
</dbReference>
<evidence type="ECO:0000256" key="1">
    <source>
        <dbReference type="ARBA" id="ARBA00004123"/>
    </source>
</evidence>
<dbReference type="InterPro" id="IPR004827">
    <property type="entry name" value="bZIP"/>
</dbReference>
<dbReference type="Gene3D" id="1.20.5.170">
    <property type="match status" value="1"/>
</dbReference>
<protein>
    <submittedName>
        <fullName evidence="10">D site-binding protein</fullName>
    </submittedName>
</protein>
<feature type="region of interest" description="Disordered" evidence="8">
    <location>
        <begin position="414"/>
        <end position="468"/>
    </location>
</feature>
<keyword evidence="7" id="KW-0175">Coiled coil</keyword>
<keyword evidence="5" id="KW-0804">Transcription</keyword>
<evidence type="ECO:0000256" key="6">
    <source>
        <dbReference type="ARBA" id="ARBA00023242"/>
    </source>
</evidence>
<evidence type="ECO:0000313" key="11">
    <source>
        <dbReference type="Proteomes" id="UP001152320"/>
    </source>
</evidence>
<keyword evidence="11" id="KW-1185">Reference proteome</keyword>
<dbReference type="EMBL" id="JAIZAY010000003">
    <property type="protein sequence ID" value="KAJ8044978.1"/>
    <property type="molecule type" value="Genomic_DNA"/>
</dbReference>
<feature type="domain" description="BZIP" evidence="9">
    <location>
        <begin position="444"/>
        <end position="507"/>
    </location>
</feature>
<feature type="compositionally biased region" description="Basic residues" evidence="8">
    <location>
        <begin position="100"/>
        <end position="111"/>
    </location>
</feature>
<dbReference type="SMART" id="SM00338">
    <property type="entry name" value="BRLZ"/>
    <property type="match status" value="1"/>
</dbReference>
<dbReference type="GO" id="GO:0000981">
    <property type="term" value="F:DNA-binding transcription factor activity, RNA polymerase II-specific"/>
    <property type="evidence" value="ECO:0007669"/>
    <property type="project" value="TreeGrafter"/>
</dbReference>
<keyword evidence="6" id="KW-0539">Nucleus</keyword>
<keyword evidence="4" id="KW-0238">DNA-binding</keyword>
<dbReference type="GO" id="GO:0000978">
    <property type="term" value="F:RNA polymerase II cis-regulatory region sequence-specific DNA binding"/>
    <property type="evidence" value="ECO:0007669"/>
    <property type="project" value="TreeGrafter"/>
</dbReference>
<accession>A0A9Q1CHS8</accession>
<dbReference type="PANTHER" id="PTHR11988">
    <property type="entry name" value="THYROTROPH EMBRYONIC FACTOR RELATED"/>
    <property type="match status" value="1"/>
</dbReference>
<sequence length="513" mass="55087">MATSEEKAENGDATTTPVERTVVVVTSEIPVVMANTQSCEDAMDLSMKKPSLLTSAQDGKAVKVELIPSAFDVKINELIINADKKNNSSGQETGAGDRKPGHRSKRAKKRKQPPEKIVQGCKGSDYVIKPASQQQTTEIIIQSSDAAENSASEGSVQLESNVQTVIVESVLEGEKSAEKPVLPLKVPTVTVATSSPETIPVVTETSDVTQLPSSLLSTAFLSTNGKSMRPFKLYTQNRDLLAGIGLNQNNMNTLAAALSGRPLVSSTVVGSTASLPVTAFTPVSVTNPLIPASIPTGVPSTTISQVGSTAGRTGTLFSVPTSVITTTTPSAMRLMTLATEADKILKGKKQDVSSTTIKDETSDQSIADVPLVISTSTEGEQTMGHLNAGILKEDGTIELTLDATSQDRLALIQQRSTVSGNDSKHSNSKSKKKKREQLPDTMKTPSYWERRRKNNEAAKRSRDARRAKEDQIAIRAAILEQENMRLRIELQALKEETAQLRAKIYEQKKSDSS</sequence>
<dbReference type="Proteomes" id="UP001152320">
    <property type="component" value="Chromosome 3"/>
</dbReference>
<evidence type="ECO:0000256" key="2">
    <source>
        <dbReference type="ARBA" id="ARBA00006079"/>
    </source>
</evidence>
<dbReference type="InterPro" id="IPR046347">
    <property type="entry name" value="bZIP_sf"/>
</dbReference>
<organism evidence="10 11">
    <name type="scientific">Holothuria leucospilota</name>
    <name type="common">Black long sea cucumber</name>
    <name type="synonym">Mertensiothuria leucospilota</name>
    <dbReference type="NCBI Taxonomy" id="206669"/>
    <lineage>
        <taxon>Eukaryota</taxon>
        <taxon>Metazoa</taxon>
        <taxon>Echinodermata</taxon>
        <taxon>Eleutherozoa</taxon>
        <taxon>Echinozoa</taxon>
        <taxon>Holothuroidea</taxon>
        <taxon>Aspidochirotacea</taxon>
        <taxon>Aspidochirotida</taxon>
        <taxon>Holothuriidae</taxon>
        <taxon>Holothuria</taxon>
    </lineage>
</organism>
<comment type="caution">
    <text evidence="10">The sequence shown here is derived from an EMBL/GenBank/DDBJ whole genome shotgun (WGS) entry which is preliminary data.</text>
</comment>
<dbReference type="PANTHER" id="PTHR11988:SF56">
    <property type="entry name" value="TRANSCRIPTION FACTOR CES-2"/>
    <property type="match status" value="1"/>
</dbReference>
<evidence type="ECO:0000256" key="3">
    <source>
        <dbReference type="ARBA" id="ARBA00023015"/>
    </source>
</evidence>
<feature type="compositionally biased region" description="Basic residues" evidence="8">
    <location>
        <begin position="426"/>
        <end position="435"/>
    </location>
</feature>
<name>A0A9Q1CHS8_HOLLE</name>
<gene>
    <name evidence="10" type="ORF">HOLleu_07890</name>
</gene>
<dbReference type="OrthoDB" id="6022300at2759"/>
<evidence type="ECO:0000256" key="8">
    <source>
        <dbReference type="SAM" id="MobiDB-lite"/>
    </source>
</evidence>
<evidence type="ECO:0000256" key="7">
    <source>
        <dbReference type="SAM" id="Coils"/>
    </source>
</evidence>
<reference evidence="10" key="1">
    <citation type="submission" date="2021-10" db="EMBL/GenBank/DDBJ databases">
        <title>Tropical sea cucumber genome reveals ecological adaptation and Cuvierian tubules defense mechanism.</title>
        <authorList>
            <person name="Chen T."/>
        </authorList>
    </citation>
    <scope>NUCLEOTIDE SEQUENCE</scope>
    <source>
        <strain evidence="10">Nanhai2018</strain>
        <tissue evidence="10">Muscle</tissue>
    </source>
</reference>
<dbReference type="InterPro" id="IPR040223">
    <property type="entry name" value="PAR_bZIP"/>
</dbReference>
<feature type="region of interest" description="Disordered" evidence="8">
    <location>
        <begin position="84"/>
        <end position="124"/>
    </location>
</feature>
<dbReference type="FunFam" id="1.20.5.170:FF:000025">
    <property type="entry name" value="nuclear factor interleukin-3-regulated protein-like"/>
    <property type="match status" value="1"/>
</dbReference>
<dbReference type="GO" id="GO:0005634">
    <property type="term" value="C:nucleus"/>
    <property type="evidence" value="ECO:0007669"/>
    <property type="project" value="UniProtKB-SubCell"/>
</dbReference>
<evidence type="ECO:0000313" key="10">
    <source>
        <dbReference type="EMBL" id="KAJ8044978.1"/>
    </source>
</evidence>
<dbReference type="CDD" id="cd14695">
    <property type="entry name" value="bZIP_HLF"/>
    <property type="match status" value="1"/>
</dbReference>
<comment type="similarity">
    <text evidence="2">Belongs to the bZIP family. NFIL3 subfamily.</text>
</comment>
<proteinExistence type="inferred from homology"/>